<dbReference type="RefSeq" id="WP_123637831.1">
    <property type="nucleotide sequence ID" value="NZ_RJUK01000001.1"/>
</dbReference>
<reference evidence="1 2" key="1">
    <citation type="submission" date="2018-11" db="EMBL/GenBank/DDBJ databases">
        <title>Genomic Encyclopedia of Type Strains, Phase IV (KMG-IV): sequencing the most valuable type-strain genomes for metagenomic binning, comparative biology and taxonomic classification.</title>
        <authorList>
            <person name="Goeker M."/>
        </authorList>
    </citation>
    <scope>NUCLEOTIDE SEQUENCE [LARGE SCALE GENOMIC DNA]</scope>
    <source>
        <strain evidence="1 2">DSM 16974</strain>
    </source>
</reference>
<keyword evidence="2" id="KW-1185">Reference proteome</keyword>
<dbReference type="Proteomes" id="UP000273643">
    <property type="component" value="Unassembled WGS sequence"/>
</dbReference>
<evidence type="ECO:0000313" key="2">
    <source>
        <dbReference type="Proteomes" id="UP000273643"/>
    </source>
</evidence>
<dbReference type="OrthoDB" id="6382787at2"/>
<protein>
    <recommendedName>
        <fullName evidence="3">Extracellular solute-binding protein (Family 3)</fullName>
    </recommendedName>
</protein>
<accession>A0A3N1NY32</accession>
<evidence type="ECO:0008006" key="3">
    <source>
        <dbReference type="Google" id="ProtNLM"/>
    </source>
</evidence>
<name>A0A3N1NY32_9GAMM</name>
<sequence length="303" mass="34115">MLKTLHKAWWLFLVFGIGTHAGWCATGESAPAVEVRFWDSTEGRLSYEYELLQLALEKTADDYPAYDLNRHDEDFGSLRGRRALAEGYPINVYAAPARDKEGPLEAQIISIPIPILGGLMGYRQLIVREDSLPTMAEVTSEDQLKRLTVGQGQRWPDVAIFRLNGYPVNDTGRYSNLFTMLEQRRFDYLSLGIIEARQELASHQPANGGLALVPDLYLYYPLPVVFHVSAKAGPLAARLEQGLMRALQDGSMEALFQRHFAEELAAIHGENRRLIVLEAPLPELDWIPQSQLPPLMRLRTSAQ</sequence>
<dbReference type="SUPFAM" id="SSF53850">
    <property type="entry name" value="Periplasmic binding protein-like II"/>
    <property type="match status" value="1"/>
</dbReference>
<organism evidence="1 2">
    <name type="scientific">Marinimicrobium koreense</name>
    <dbReference type="NCBI Taxonomy" id="306545"/>
    <lineage>
        <taxon>Bacteria</taxon>
        <taxon>Pseudomonadati</taxon>
        <taxon>Pseudomonadota</taxon>
        <taxon>Gammaproteobacteria</taxon>
        <taxon>Cellvibrionales</taxon>
        <taxon>Cellvibrionaceae</taxon>
        <taxon>Marinimicrobium</taxon>
    </lineage>
</organism>
<comment type="caution">
    <text evidence="1">The sequence shown here is derived from an EMBL/GenBank/DDBJ whole genome shotgun (WGS) entry which is preliminary data.</text>
</comment>
<dbReference type="AlphaFoldDB" id="A0A3N1NY32"/>
<proteinExistence type="predicted"/>
<evidence type="ECO:0000313" key="1">
    <source>
        <dbReference type="EMBL" id="ROQ20729.1"/>
    </source>
</evidence>
<dbReference type="EMBL" id="RJUK01000001">
    <property type="protein sequence ID" value="ROQ20729.1"/>
    <property type="molecule type" value="Genomic_DNA"/>
</dbReference>
<gene>
    <name evidence="1" type="ORF">EDC38_1342</name>
</gene>